<accession>A0A445MUP6</accession>
<name>A0A445MUP6_9BACT</name>
<proteinExistence type="predicted"/>
<dbReference type="EMBL" id="OJIN01000078">
    <property type="protein sequence ID" value="SPD73119.1"/>
    <property type="molecule type" value="Genomic_DNA"/>
</dbReference>
<gene>
    <name evidence="1" type="ORF">PITCH_A1690016</name>
</gene>
<sequence length="102" mass="12198">MTEKIDKDCMLPQAACPGQIELPTPRERECLSAMRTIKDRVREIKRSLRTSHTSDTEKKLEMEQELKTLKDEWLRWEKGWQEAVRERMIYLGHEEPDADEHM</sequence>
<dbReference type="AlphaFoldDB" id="A0A445MUP6"/>
<reference evidence="1" key="1">
    <citation type="submission" date="2018-01" db="EMBL/GenBank/DDBJ databases">
        <authorList>
            <person name="Regsiter A."/>
            <person name="William W."/>
        </authorList>
    </citation>
    <scope>NUCLEOTIDE SEQUENCE</scope>
    <source>
        <strain evidence="1">TRIP AH-1</strain>
    </source>
</reference>
<protein>
    <submittedName>
        <fullName evidence="1">Uncharacterized protein</fullName>
    </submittedName>
</protein>
<organism evidence="1">
    <name type="scientific">uncultured Desulfobacterium sp</name>
    <dbReference type="NCBI Taxonomy" id="201089"/>
    <lineage>
        <taxon>Bacteria</taxon>
        <taxon>Pseudomonadati</taxon>
        <taxon>Thermodesulfobacteriota</taxon>
        <taxon>Desulfobacteria</taxon>
        <taxon>Desulfobacterales</taxon>
        <taxon>Desulfobacteriaceae</taxon>
        <taxon>Desulfobacterium</taxon>
        <taxon>environmental samples</taxon>
    </lineage>
</organism>
<evidence type="ECO:0000313" key="1">
    <source>
        <dbReference type="EMBL" id="SPD73119.1"/>
    </source>
</evidence>